<dbReference type="AlphaFoldDB" id="A0A0B0DCF4"/>
<dbReference type="Proteomes" id="UP000030664">
    <property type="component" value="Unassembled WGS sequence"/>
</dbReference>
<dbReference type="STRING" id="223184.AS25_10400"/>
<dbReference type="RefSeq" id="WP_035964910.1">
    <property type="nucleotide sequence ID" value="NZ_JROM01000045.1"/>
</dbReference>
<dbReference type="PROSITE" id="PS51729">
    <property type="entry name" value="GNAT_YJDJ"/>
    <property type="match status" value="1"/>
</dbReference>
<dbReference type="eggNOG" id="COG2388">
    <property type="taxonomic scope" value="Bacteria"/>
</dbReference>
<organism evidence="2 3">
    <name type="scientific">Kocuria marina</name>
    <dbReference type="NCBI Taxonomy" id="223184"/>
    <lineage>
        <taxon>Bacteria</taxon>
        <taxon>Bacillati</taxon>
        <taxon>Actinomycetota</taxon>
        <taxon>Actinomycetes</taxon>
        <taxon>Micrococcales</taxon>
        <taxon>Micrococcaceae</taxon>
        <taxon>Kocuria</taxon>
    </lineage>
</organism>
<accession>A0A0B0DCF4</accession>
<feature type="domain" description="N-acetyltransferase" evidence="1">
    <location>
        <begin position="10"/>
        <end position="100"/>
    </location>
</feature>
<dbReference type="InterPro" id="IPR016181">
    <property type="entry name" value="Acyl_CoA_acyltransferase"/>
</dbReference>
<evidence type="ECO:0000313" key="2">
    <source>
        <dbReference type="EMBL" id="KHE73832.1"/>
    </source>
</evidence>
<dbReference type="EMBL" id="JROM01000045">
    <property type="protein sequence ID" value="KHE73832.1"/>
    <property type="molecule type" value="Genomic_DNA"/>
</dbReference>
<sequence length="115" mass="12693">METESDITVRHNADGRRYELLDGDAVIGEAHYLPFDGADEPQRIFYHTTVDDAYSGQGLASKLARGALDGTIADGKTIVPVCPYIKSWLGKHDDYQPHATPVRPEHLQALSGMNR</sequence>
<gene>
    <name evidence="2" type="ORF">AS25_10400</name>
</gene>
<dbReference type="PANTHER" id="PTHR31435:SF10">
    <property type="entry name" value="BSR4717 PROTEIN"/>
    <property type="match status" value="1"/>
</dbReference>
<reference evidence="2 3" key="1">
    <citation type="submission" date="2014-09" db="EMBL/GenBank/DDBJ databases">
        <title>High-quality draft genome sequence of Kocuria marina SO9-6, an actinobacterium isolated from a copper mine.</title>
        <authorList>
            <person name="Castro D.B."/>
            <person name="Pereira L.B."/>
            <person name="Silva M.V."/>
            <person name="Silva B.P."/>
            <person name="Zanardi B.R."/>
            <person name="Carlos C."/>
            <person name="Belgini D.R."/>
            <person name="Limache E.G."/>
            <person name="Lacerda G.V."/>
            <person name="Nery M.B."/>
            <person name="Gomes M.B."/>
            <person name="Souza S."/>
            <person name="Silva T.M."/>
            <person name="Rodrigues V.D."/>
            <person name="Paulino L.C."/>
            <person name="Vicentini R."/>
            <person name="Ferraz L.F."/>
            <person name="Ottoboni L.M."/>
        </authorList>
    </citation>
    <scope>NUCLEOTIDE SEQUENCE [LARGE SCALE GENOMIC DNA]</scope>
    <source>
        <strain evidence="2 3">SO9-6</strain>
    </source>
</reference>
<dbReference type="GO" id="GO:0016740">
    <property type="term" value="F:transferase activity"/>
    <property type="evidence" value="ECO:0007669"/>
    <property type="project" value="UniProtKB-KW"/>
</dbReference>
<evidence type="ECO:0000313" key="3">
    <source>
        <dbReference type="Proteomes" id="UP000030664"/>
    </source>
</evidence>
<dbReference type="Pfam" id="PF14542">
    <property type="entry name" value="Acetyltransf_CG"/>
    <property type="match status" value="1"/>
</dbReference>
<comment type="caution">
    <text evidence="2">The sequence shown here is derived from an EMBL/GenBank/DDBJ whole genome shotgun (WGS) entry which is preliminary data.</text>
</comment>
<dbReference type="InterPro" id="IPR045057">
    <property type="entry name" value="Gcn5-rel_NAT"/>
</dbReference>
<keyword evidence="2" id="KW-0808">Transferase</keyword>
<dbReference type="Gene3D" id="3.40.630.30">
    <property type="match status" value="1"/>
</dbReference>
<dbReference type="InterPro" id="IPR031165">
    <property type="entry name" value="GNAT_YJDJ"/>
</dbReference>
<name>A0A0B0DCF4_9MICC</name>
<dbReference type="SUPFAM" id="SSF55729">
    <property type="entry name" value="Acyl-CoA N-acyltransferases (Nat)"/>
    <property type="match status" value="1"/>
</dbReference>
<evidence type="ECO:0000259" key="1">
    <source>
        <dbReference type="PROSITE" id="PS51729"/>
    </source>
</evidence>
<dbReference type="PANTHER" id="PTHR31435">
    <property type="entry name" value="PROTEIN NATD1"/>
    <property type="match status" value="1"/>
</dbReference>
<proteinExistence type="predicted"/>
<protein>
    <submittedName>
        <fullName evidence="2">Acetyltransferase</fullName>
    </submittedName>
</protein>